<dbReference type="InterPro" id="IPR022657">
    <property type="entry name" value="De-COase2_CS"/>
</dbReference>
<dbReference type="EC" id="4.1.1.19" evidence="5 13"/>
<dbReference type="InterPro" id="IPR009006">
    <property type="entry name" value="Ala_racemase/Decarboxylase_C"/>
</dbReference>
<evidence type="ECO:0000256" key="9">
    <source>
        <dbReference type="ARBA" id="ARBA00022898"/>
    </source>
</evidence>
<evidence type="ECO:0000259" key="14">
    <source>
        <dbReference type="Pfam" id="PF02784"/>
    </source>
</evidence>
<evidence type="ECO:0000256" key="4">
    <source>
        <dbReference type="ARBA" id="ARBA00008357"/>
    </source>
</evidence>
<evidence type="ECO:0000256" key="1">
    <source>
        <dbReference type="ARBA" id="ARBA00001933"/>
    </source>
</evidence>
<dbReference type="PANTHER" id="PTHR43295">
    <property type="entry name" value="ARGININE DECARBOXYLASE"/>
    <property type="match status" value="1"/>
</dbReference>
<evidence type="ECO:0000256" key="12">
    <source>
        <dbReference type="ARBA" id="ARBA00023239"/>
    </source>
</evidence>
<evidence type="ECO:0000256" key="10">
    <source>
        <dbReference type="ARBA" id="ARBA00023066"/>
    </source>
</evidence>
<keyword evidence="8" id="KW-0460">Magnesium</keyword>
<evidence type="ECO:0000256" key="5">
    <source>
        <dbReference type="ARBA" id="ARBA00012426"/>
    </source>
</evidence>
<keyword evidence="9" id="KW-0663">Pyridoxal phosphate</keyword>
<evidence type="ECO:0000256" key="6">
    <source>
        <dbReference type="ARBA" id="ARBA00022723"/>
    </source>
</evidence>
<comment type="similarity">
    <text evidence="4">Belongs to the Orn/Lys/Arg decarboxylase class-II family. SpeA subfamily.</text>
</comment>
<dbReference type="InterPro" id="IPR022644">
    <property type="entry name" value="De-COase2_N"/>
</dbReference>
<dbReference type="InterPro" id="IPR040634">
    <property type="entry name" value="Arg_decarb_HB"/>
</dbReference>
<name>A0ABV7VU95_9GAMM</name>
<dbReference type="Pfam" id="PF17944">
    <property type="entry name" value="Arg_decarbox_C"/>
    <property type="match status" value="1"/>
</dbReference>
<gene>
    <name evidence="17" type="primary">speA</name>
    <name evidence="17" type="ORF">ACFOMG_10750</name>
</gene>
<feature type="domain" description="Orn/DAP/Arg decarboxylase 2 N-terminal" evidence="14">
    <location>
        <begin position="77"/>
        <end position="348"/>
    </location>
</feature>
<dbReference type="PIRSF" id="PIRSF001336">
    <property type="entry name" value="Arg_decrbxlase"/>
    <property type="match status" value="1"/>
</dbReference>
<comment type="caution">
    <text evidence="17">The sequence shown here is derived from an EMBL/GenBank/DDBJ whole genome shotgun (WGS) entry which is preliminary data.</text>
</comment>
<sequence length="638" mass="71194">MTSDSSITGQAGDHYNLPYWSEGYVRANAEGELCIYPQPQQAQHINLQRLRQQLSSAGLRQPVLVRFPQIIHHRMQSLVDAFQQARDELDYRGDYRPVYPVKVNQQQPVVEQVLEGQRRAGLQRLGLEAGSKPELIAVLSQLGSDPGTIVCNGYKDSHFVRLALMAEKMGHQVYIVIEKLSELPLVMAEAQQLGVSPRLGIRARLATIGKGNWQNTGGEKSKFGLSAYQILQVVEQLRGDDQLDCLQLLHFHLGSQLANIRDIQTGLGECSRIFAELVQLGVAVQCLDVGGGLGVDYEGTRSRSYCSMNYSMAEYARNVVAAFKDICRELNLAEEPTIITESGRAMTAHHALLLTEIIDAESPHEGPIQPPSAQAPQALRGLYQIFDQLCVSDSDWSARSLAELYHDVQHWQADAQAAFVQGIFSLSQRAQSEALYSRICRELKQRLNPLHRHHRQLLDELHEKQADKVFVNFSLFQSLPDVWGIDQIFPIVPLTGLDQPIRHHAVLQDITCDSDGRIDRYVDGEGTEPCLPLPSIARGEALAFFMVGAYQEILGDMHNLFGDTDSVDVLLDDQGQPQLHNPIQGDDISVVLDYVNFCPQDIQQRLLHQVQQSGLSVADKTLFASELSESLQAYTYLS</sequence>
<dbReference type="InterPro" id="IPR002985">
    <property type="entry name" value="Arg_decrbxlase"/>
</dbReference>
<protein>
    <recommendedName>
        <fullName evidence="5 13">Arginine decarboxylase</fullName>
        <ecNumber evidence="5 13">4.1.1.19</ecNumber>
    </recommendedName>
</protein>
<dbReference type="Gene3D" id="3.20.20.10">
    <property type="entry name" value="Alanine racemase"/>
    <property type="match status" value="1"/>
</dbReference>
<accession>A0ABV7VU95</accession>
<dbReference type="Gene3D" id="1.20.58.930">
    <property type="match status" value="1"/>
</dbReference>
<evidence type="ECO:0000256" key="13">
    <source>
        <dbReference type="NCBIfam" id="TIGR01273"/>
    </source>
</evidence>
<comment type="cofactor">
    <cofactor evidence="2">
        <name>Mg(2+)</name>
        <dbReference type="ChEBI" id="CHEBI:18420"/>
    </cofactor>
</comment>
<dbReference type="Proteomes" id="UP001595722">
    <property type="component" value="Unassembled WGS sequence"/>
</dbReference>
<dbReference type="CDD" id="cd06830">
    <property type="entry name" value="PLPDE_III_ADC"/>
    <property type="match status" value="1"/>
</dbReference>
<keyword evidence="10" id="KW-0745">Spermidine biosynthesis</keyword>
<dbReference type="EMBL" id="JBHRYB010000010">
    <property type="protein sequence ID" value="MFC3680573.1"/>
    <property type="molecule type" value="Genomic_DNA"/>
</dbReference>
<feature type="domain" description="Arginine decarboxylase helical bundle" evidence="15">
    <location>
        <begin position="373"/>
        <end position="461"/>
    </location>
</feature>
<feature type="domain" description="Arginine decarboxylase C-terminal helical" evidence="16">
    <location>
        <begin position="588"/>
        <end position="637"/>
    </location>
</feature>
<comment type="cofactor">
    <cofactor evidence="1">
        <name>pyridoxal 5'-phosphate</name>
        <dbReference type="ChEBI" id="CHEBI:597326"/>
    </cofactor>
</comment>
<keyword evidence="6" id="KW-0479">Metal-binding</keyword>
<evidence type="ECO:0000313" key="18">
    <source>
        <dbReference type="Proteomes" id="UP001595722"/>
    </source>
</evidence>
<keyword evidence="7" id="KW-0210">Decarboxylase</keyword>
<keyword evidence="11" id="KW-0620">Polyamine biosynthesis</keyword>
<dbReference type="NCBIfam" id="TIGR01273">
    <property type="entry name" value="speA"/>
    <property type="match status" value="1"/>
</dbReference>
<dbReference type="InterPro" id="IPR041128">
    <property type="entry name" value="Arg_decarbox_C"/>
</dbReference>
<dbReference type="Gene3D" id="1.10.287.3440">
    <property type="match status" value="1"/>
</dbReference>
<keyword evidence="18" id="KW-1185">Reference proteome</keyword>
<dbReference type="PROSITE" id="PS00879">
    <property type="entry name" value="ODR_DC_2_2"/>
    <property type="match status" value="1"/>
</dbReference>
<evidence type="ECO:0000259" key="16">
    <source>
        <dbReference type="Pfam" id="PF17944"/>
    </source>
</evidence>
<evidence type="ECO:0000256" key="7">
    <source>
        <dbReference type="ARBA" id="ARBA00022793"/>
    </source>
</evidence>
<dbReference type="NCBIfam" id="NF003763">
    <property type="entry name" value="PRK05354.1"/>
    <property type="match status" value="1"/>
</dbReference>
<evidence type="ECO:0000313" key="17">
    <source>
        <dbReference type="EMBL" id="MFC3680573.1"/>
    </source>
</evidence>
<evidence type="ECO:0000256" key="3">
    <source>
        <dbReference type="ARBA" id="ARBA00002257"/>
    </source>
</evidence>
<dbReference type="InterPro" id="IPR029066">
    <property type="entry name" value="PLP-binding_barrel"/>
</dbReference>
<organism evidence="17 18">
    <name type="scientific">Bacterioplanoides pacificum</name>
    <dbReference type="NCBI Taxonomy" id="1171596"/>
    <lineage>
        <taxon>Bacteria</taxon>
        <taxon>Pseudomonadati</taxon>
        <taxon>Pseudomonadota</taxon>
        <taxon>Gammaproteobacteria</taxon>
        <taxon>Oceanospirillales</taxon>
        <taxon>Oceanospirillaceae</taxon>
        <taxon>Bacterioplanoides</taxon>
    </lineage>
</organism>
<dbReference type="InterPro" id="IPR000183">
    <property type="entry name" value="Orn/DAP/Arg_de-COase"/>
</dbReference>
<evidence type="ECO:0000259" key="15">
    <source>
        <dbReference type="Pfam" id="PF17810"/>
    </source>
</evidence>
<keyword evidence="12 17" id="KW-0456">Lyase</keyword>
<dbReference type="PANTHER" id="PTHR43295:SF9">
    <property type="entry name" value="BIOSYNTHETIC ARGININE DECARBOXYLASE"/>
    <property type="match status" value="1"/>
</dbReference>
<dbReference type="Pfam" id="PF17810">
    <property type="entry name" value="Arg_decarb_HB"/>
    <property type="match status" value="1"/>
</dbReference>
<dbReference type="GO" id="GO:0008792">
    <property type="term" value="F:arginine decarboxylase activity"/>
    <property type="evidence" value="ECO:0007669"/>
    <property type="project" value="UniProtKB-EC"/>
</dbReference>
<dbReference type="Pfam" id="PF02784">
    <property type="entry name" value="Orn_Arg_deC_N"/>
    <property type="match status" value="1"/>
</dbReference>
<dbReference type="RefSeq" id="WP_376866573.1">
    <property type="nucleotide sequence ID" value="NZ_JBHRYB010000010.1"/>
</dbReference>
<evidence type="ECO:0000256" key="2">
    <source>
        <dbReference type="ARBA" id="ARBA00001946"/>
    </source>
</evidence>
<proteinExistence type="inferred from homology"/>
<evidence type="ECO:0000256" key="11">
    <source>
        <dbReference type="ARBA" id="ARBA00023115"/>
    </source>
</evidence>
<dbReference type="PRINTS" id="PR01180">
    <property type="entry name" value="ARGDCRBXLASE"/>
</dbReference>
<reference evidence="18" key="1">
    <citation type="journal article" date="2019" name="Int. J. Syst. Evol. Microbiol.">
        <title>The Global Catalogue of Microorganisms (GCM) 10K type strain sequencing project: providing services to taxonomists for standard genome sequencing and annotation.</title>
        <authorList>
            <consortium name="The Broad Institute Genomics Platform"/>
            <consortium name="The Broad Institute Genome Sequencing Center for Infectious Disease"/>
            <person name="Wu L."/>
            <person name="Ma J."/>
        </authorList>
    </citation>
    <scope>NUCLEOTIDE SEQUENCE [LARGE SCALE GENOMIC DNA]</scope>
    <source>
        <strain evidence="18">KCTC 42424</strain>
    </source>
</reference>
<dbReference type="SUPFAM" id="SSF50621">
    <property type="entry name" value="Alanine racemase C-terminal domain-like"/>
    <property type="match status" value="1"/>
</dbReference>
<dbReference type="Gene3D" id="2.40.37.10">
    <property type="entry name" value="Lyase, Ornithine Decarboxylase, Chain A, domain 1"/>
    <property type="match status" value="1"/>
</dbReference>
<comment type="function">
    <text evidence="3">Catalyzes the biosynthesis of agmatine from arginine.</text>
</comment>
<evidence type="ECO:0000256" key="8">
    <source>
        <dbReference type="ARBA" id="ARBA00022842"/>
    </source>
</evidence>
<dbReference type="SUPFAM" id="SSF51419">
    <property type="entry name" value="PLP-binding barrel"/>
    <property type="match status" value="1"/>
</dbReference>
<dbReference type="PRINTS" id="PR01179">
    <property type="entry name" value="ODADCRBXLASE"/>
</dbReference>